<dbReference type="PANTHER" id="PTHR30600:SF10">
    <property type="entry name" value="BLL6722 PROTEIN"/>
    <property type="match status" value="1"/>
</dbReference>
<evidence type="ECO:0000259" key="9">
    <source>
        <dbReference type="PROSITE" id="PS51007"/>
    </source>
</evidence>
<dbReference type="InterPro" id="IPR009056">
    <property type="entry name" value="Cyt_c-like_dom"/>
</dbReference>
<evidence type="ECO:0000256" key="6">
    <source>
        <dbReference type="ARBA" id="ARBA00023004"/>
    </source>
</evidence>
<name>A0A4Q1HI58_9BURK</name>
<evidence type="ECO:0000313" key="10">
    <source>
        <dbReference type="EMBL" id="RXN87727.1"/>
    </source>
</evidence>
<comment type="caution">
    <text evidence="10">The sequence shown here is derived from an EMBL/GenBank/DDBJ whole genome shotgun (WGS) entry which is preliminary data.</text>
</comment>
<evidence type="ECO:0000256" key="2">
    <source>
        <dbReference type="ARBA" id="ARBA00022617"/>
    </source>
</evidence>
<dbReference type="PANTHER" id="PTHR30600">
    <property type="entry name" value="CYTOCHROME C PEROXIDASE-RELATED"/>
    <property type="match status" value="1"/>
</dbReference>
<dbReference type="GO" id="GO:0046872">
    <property type="term" value="F:metal ion binding"/>
    <property type="evidence" value="ECO:0007669"/>
    <property type="project" value="UniProtKB-KW"/>
</dbReference>
<dbReference type="GO" id="GO:0009055">
    <property type="term" value="F:electron transfer activity"/>
    <property type="evidence" value="ECO:0007669"/>
    <property type="project" value="InterPro"/>
</dbReference>
<gene>
    <name evidence="10" type="ORF">C7R54_14075</name>
</gene>
<keyword evidence="6 7" id="KW-0408">Iron</keyword>
<keyword evidence="5" id="KW-0560">Oxidoreductase</keyword>
<dbReference type="GO" id="GO:0030313">
    <property type="term" value="C:cell envelope"/>
    <property type="evidence" value="ECO:0007669"/>
    <property type="project" value="UniProtKB-SubCell"/>
</dbReference>
<evidence type="ECO:0000256" key="1">
    <source>
        <dbReference type="ARBA" id="ARBA00004196"/>
    </source>
</evidence>
<evidence type="ECO:0000256" key="7">
    <source>
        <dbReference type="PROSITE-ProRule" id="PRU00433"/>
    </source>
</evidence>
<dbReference type="Gene3D" id="1.10.760.10">
    <property type="entry name" value="Cytochrome c-like domain"/>
    <property type="match status" value="2"/>
</dbReference>
<dbReference type="RefSeq" id="WP_129151552.1">
    <property type="nucleotide sequence ID" value="NZ_JBHSDO010000011.1"/>
</dbReference>
<dbReference type="OrthoDB" id="9805202at2"/>
<dbReference type="GO" id="GO:0020037">
    <property type="term" value="F:heme binding"/>
    <property type="evidence" value="ECO:0007669"/>
    <property type="project" value="InterPro"/>
</dbReference>
<dbReference type="Proteomes" id="UP000290849">
    <property type="component" value="Unassembled WGS sequence"/>
</dbReference>
<dbReference type="InterPro" id="IPR051395">
    <property type="entry name" value="Cytochrome_c_Peroxidase/MauG"/>
</dbReference>
<evidence type="ECO:0000256" key="4">
    <source>
        <dbReference type="ARBA" id="ARBA00022729"/>
    </source>
</evidence>
<dbReference type="InterPro" id="IPR004852">
    <property type="entry name" value="Di-haem_cyt_c_peroxidsae"/>
</dbReference>
<protein>
    <submittedName>
        <fullName evidence="10">Cytochrome-c peroxidase</fullName>
    </submittedName>
</protein>
<dbReference type="GO" id="GO:0004130">
    <property type="term" value="F:cytochrome-c peroxidase activity"/>
    <property type="evidence" value="ECO:0007669"/>
    <property type="project" value="TreeGrafter"/>
</dbReference>
<keyword evidence="10" id="KW-0575">Peroxidase</keyword>
<evidence type="ECO:0000256" key="8">
    <source>
        <dbReference type="SAM" id="MobiDB-lite"/>
    </source>
</evidence>
<feature type="domain" description="Cytochrome c" evidence="9">
    <location>
        <begin position="82"/>
        <end position="240"/>
    </location>
</feature>
<proteinExistence type="predicted"/>
<keyword evidence="4" id="KW-0732">Signal</keyword>
<accession>A0A4Q1HI58</accession>
<keyword evidence="11" id="KW-1185">Reference proteome</keyword>
<dbReference type="AlphaFoldDB" id="A0A4Q1HI58"/>
<dbReference type="EMBL" id="PYAL01000004">
    <property type="protein sequence ID" value="RXN87727.1"/>
    <property type="molecule type" value="Genomic_DNA"/>
</dbReference>
<feature type="region of interest" description="Disordered" evidence="8">
    <location>
        <begin position="154"/>
        <end position="175"/>
    </location>
</feature>
<comment type="subcellular location">
    <subcellularLocation>
        <location evidence="1">Cell envelope</location>
    </subcellularLocation>
</comment>
<evidence type="ECO:0000313" key="11">
    <source>
        <dbReference type="Proteomes" id="UP000290849"/>
    </source>
</evidence>
<dbReference type="SUPFAM" id="SSF46626">
    <property type="entry name" value="Cytochrome c"/>
    <property type="match status" value="2"/>
</dbReference>
<keyword evidence="2 7" id="KW-0349">Heme</keyword>
<keyword evidence="3 7" id="KW-0479">Metal-binding</keyword>
<evidence type="ECO:0000256" key="5">
    <source>
        <dbReference type="ARBA" id="ARBA00023002"/>
    </source>
</evidence>
<feature type="region of interest" description="Disordered" evidence="8">
    <location>
        <begin position="453"/>
        <end position="484"/>
    </location>
</feature>
<dbReference type="PROSITE" id="PS51007">
    <property type="entry name" value="CYTC"/>
    <property type="match status" value="2"/>
</dbReference>
<feature type="domain" description="Cytochrome c" evidence="9">
    <location>
        <begin position="268"/>
        <end position="442"/>
    </location>
</feature>
<sequence>MPLPLRPSDRPTVSIPAGQLRLRGVLCTLVATVLAIGISSALALWGERSNATAADAQQDVYEKFPEPPRTYDRAYARQRAADMAALGAVLFTDTALSASGKQSCASCHSPQNHYGPPNDLSVQLGGPDMQHAGVRAVPSLMYLQTVPPFSEHFIDSEEEGDNSTDAGPTGGLTWDGRVDRAAAQARIPLLDPQEMANPDIATVVEHVRAGPNADRLRKLFGGHVFDTDEKAFDAITQTLEYYQSQPELFAPYSSKLDAAMRGLARLNDQETRGMRLFAAEDKGNCASCHRFAVPGQLPLFNDFGLIALGLPRNAAIAANRNPSYYDEGLCGPMRKDLADHPEYCGLFRSPTLRNVATRKVFFHNGVFHDLRQVVEWYVTRDTNPEKWYPRKPDGTIEKFDDLPERFHENVNMDPPFGGKPGDKPALSPEEIDDVVAFLGTLTDGYYDPVKQRAAAQNTTAKAAAAGGTAATEGAAASPAPAAGH</sequence>
<organism evidence="10 11">
    <name type="scientific">Achromobacter aloeverae</name>
    <dbReference type="NCBI Taxonomy" id="1750518"/>
    <lineage>
        <taxon>Bacteria</taxon>
        <taxon>Pseudomonadati</taxon>
        <taxon>Pseudomonadota</taxon>
        <taxon>Betaproteobacteria</taxon>
        <taxon>Burkholderiales</taxon>
        <taxon>Alcaligenaceae</taxon>
        <taxon>Achromobacter</taxon>
    </lineage>
</organism>
<evidence type="ECO:0000256" key="3">
    <source>
        <dbReference type="ARBA" id="ARBA00022723"/>
    </source>
</evidence>
<dbReference type="Pfam" id="PF03150">
    <property type="entry name" value="CCP_MauG"/>
    <property type="match status" value="1"/>
</dbReference>
<reference evidence="10 11" key="1">
    <citation type="journal article" date="2017" name="Int. J. Syst. Evol. Microbiol.">
        <title>Achromobacter aloeverae sp. nov., isolated from the root of Aloe vera (L.) Burm.f.</title>
        <authorList>
            <person name="Kuncharoen N."/>
            <person name="Muramatsu Y."/>
            <person name="Shibata C."/>
            <person name="Kamakura Y."/>
            <person name="Nakagawa Y."/>
            <person name="Tanasupawat S."/>
        </authorList>
    </citation>
    <scope>NUCLEOTIDE SEQUENCE [LARGE SCALE GENOMIC DNA]</scope>
    <source>
        <strain evidence="10 11">AVA-1</strain>
    </source>
</reference>
<dbReference type="InterPro" id="IPR036909">
    <property type="entry name" value="Cyt_c-like_dom_sf"/>
</dbReference>